<evidence type="ECO:0000313" key="4">
    <source>
        <dbReference type="EMBL" id="KAK0132713.1"/>
    </source>
</evidence>
<reference evidence="4" key="1">
    <citation type="journal article" date="2023" name="Front. Mar. Sci.">
        <title>A new Merluccius polli reference genome to investigate the effects of global change in West African waters.</title>
        <authorList>
            <person name="Mateo J.L."/>
            <person name="Blanco-Fernandez C."/>
            <person name="Garcia-Vazquez E."/>
            <person name="Machado-Schiaffino G."/>
        </authorList>
    </citation>
    <scope>NUCLEOTIDE SEQUENCE</scope>
    <source>
        <strain evidence="4">C29</strain>
        <tissue evidence="4">Fin</tissue>
    </source>
</reference>
<evidence type="ECO:0000256" key="2">
    <source>
        <dbReference type="ARBA" id="ARBA00023157"/>
    </source>
</evidence>
<dbReference type="Gene3D" id="3.90.70.10">
    <property type="entry name" value="Cysteine proteinases"/>
    <property type="match status" value="1"/>
</dbReference>
<name>A0AA47M350_MERPO</name>
<dbReference type="PROSITE" id="PS00640">
    <property type="entry name" value="THIOL_PROTEASE_ASN"/>
    <property type="match status" value="1"/>
</dbReference>
<dbReference type="InterPro" id="IPR038765">
    <property type="entry name" value="Papain-like_cys_pep_sf"/>
</dbReference>
<evidence type="ECO:0000259" key="3">
    <source>
        <dbReference type="SMART" id="SM00645"/>
    </source>
</evidence>
<accession>A0AA47M350</accession>
<dbReference type="InterPro" id="IPR013128">
    <property type="entry name" value="Peptidase_C1A"/>
</dbReference>
<gene>
    <name evidence="4" type="primary">CTSH_1</name>
    <name evidence="4" type="ORF">N1851_032407</name>
</gene>
<keyword evidence="2" id="KW-1015">Disulfide bond</keyword>
<keyword evidence="5" id="KW-1185">Reference proteome</keyword>
<evidence type="ECO:0000313" key="5">
    <source>
        <dbReference type="Proteomes" id="UP001174136"/>
    </source>
</evidence>
<dbReference type="AlphaFoldDB" id="A0AA47M350"/>
<dbReference type="Pfam" id="PF00112">
    <property type="entry name" value="Peptidase_C1"/>
    <property type="match status" value="1"/>
</dbReference>
<dbReference type="SMART" id="SM00645">
    <property type="entry name" value="Pept_C1"/>
    <property type="match status" value="1"/>
</dbReference>
<comment type="similarity">
    <text evidence="1">Belongs to the peptidase C1 family.</text>
</comment>
<feature type="domain" description="Peptidase C1A papain C-terminal" evidence="3">
    <location>
        <begin position="17"/>
        <end position="215"/>
    </location>
</feature>
<dbReference type="EMBL" id="JAOPHQ010006164">
    <property type="protein sequence ID" value="KAK0132713.1"/>
    <property type="molecule type" value="Genomic_DNA"/>
</dbReference>
<dbReference type="PROSITE" id="PS00639">
    <property type="entry name" value="THIOL_PROTEASE_HIS"/>
    <property type="match status" value="1"/>
</dbReference>
<dbReference type="InterPro" id="IPR039417">
    <property type="entry name" value="Peptidase_C1A_papain-like"/>
</dbReference>
<dbReference type="PANTHER" id="PTHR12411">
    <property type="entry name" value="CYSTEINE PROTEASE FAMILY C1-RELATED"/>
    <property type="match status" value="1"/>
</dbReference>
<dbReference type="CDD" id="cd02248">
    <property type="entry name" value="Peptidase_C1A"/>
    <property type="match status" value="1"/>
</dbReference>
<organism evidence="4 5">
    <name type="scientific">Merluccius polli</name>
    <name type="common">Benguela hake</name>
    <name type="synonym">Merluccius cadenati</name>
    <dbReference type="NCBI Taxonomy" id="89951"/>
    <lineage>
        <taxon>Eukaryota</taxon>
        <taxon>Metazoa</taxon>
        <taxon>Chordata</taxon>
        <taxon>Craniata</taxon>
        <taxon>Vertebrata</taxon>
        <taxon>Euteleostomi</taxon>
        <taxon>Actinopterygii</taxon>
        <taxon>Neopterygii</taxon>
        <taxon>Teleostei</taxon>
        <taxon>Neoteleostei</taxon>
        <taxon>Acanthomorphata</taxon>
        <taxon>Zeiogadaria</taxon>
        <taxon>Gadariae</taxon>
        <taxon>Gadiformes</taxon>
        <taxon>Gadoidei</taxon>
        <taxon>Merlucciidae</taxon>
        <taxon>Merluccius</taxon>
    </lineage>
</organism>
<dbReference type="SUPFAM" id="SSF54001">
    <property type="entry name" value="Cysteine proteinases"/>
    <property type="match status" value="1"/>
</dbReference>
<dbReference type="InterPro" id="IPR025661">
    <property type="entry name" value="Pept_asp_AS"/>
</dbReference>
<dbReference type="Proteomes" id="UP001174136">
    <property type="component" value="Unassembled WGS sequence"/>
</dbReference>
<comment type="caution">
    <text evidence="4">The sequence shown here is derived from an EMBL/GenBank/DDBJ whole genome shotgun (WGS) entry which is preliminary data.</text>
</comment>
<dbReference type="InterPro" id="IPR000668">
    <property type="entry name" value="Peptidase_C1A_C"/>
</dbReference>
<evidence type="ECO:0000256" key="1">
    <source>
        <dbReference type="ARBA" id="ARBA00008455"/>
    </source>
</evidence>
<proteinExistence type="inferred from homology"/>
<dbReference type="GO" id="GO:0008234">
    <property type="term" value="F:cysteine-type peptidase activity"/>
    <property type="evidence" value="ECO:0007669"/>
    <property type="project" value="InterPro"/>
</dbReference>
<protein>
    <submittedName>
        <fullName evidence="4">Pro-cathepsin H</fullName>
    </submittedName>
</protein>
<dbReference type="InterPro" id="IPR025660">
    <property type="entry name" value="Pept_his_AS"/>
</dbReference>
<sequence length="216" mass="23841">MVDASQEPGQLWQLLDLPTTRCLESATAITKEAPTACETIVHRRSMQLIRLCPGLQQHGCDGGLPSQAFEYIRYNTGIMTEEDYPYKGVDAPCQFTPGSAAAFVRDVVNLTAYDEKAMGMVQLAEAQTLSVWVLRSPRISCTTRKEFYTSSVCKNTTETVNHAVLAVGYGVEEEGGTPYWIVKNSWGPTWGMDGYFLIERGRNMCGLAACCSYPLV</sequence>
<dbReference type="GO" id="GO:0006508">
    <property type="term" value="P:proteolysis"/>
    <property type="evidence" value="ECO:0007669"/>
    <property type="project" value="InterPro"/>
</dbReference>